<evidence type="ECO:0000313" key="7">
    <source>
        <dbReference type="EMBL" id="QDT95938.1"/>
    </source>
</evidence>
<keyword evidence="1 7" id="KW-0489">Methyltransferase</keyword>
<dbReference type="SUPFAM" id="SSF46785">
    <property type="entry name" value="Winged helix' DNA-binding domain"/>
    <property type="match status" value="1"/>
</dbReference>
<gene>
    <name evidence="7" type="primary">tcmN</name>
    <name evidence="7" type="ORF">V144x_13880</name>
</gene>
<dbReference type="Gene3D" id="3.40.50.150">
    <property type="entry name" value="Vaccinia Virus protein VP39"/>
    <property type="match status" value="1"/>
</dbReference>
<dbReference type="InterPro" id="IPR016461">
    <property type="entry name" value="COMT-like"/>
</dbReference>
<dbReference type="InterPro" id="IPR036390">
    <property type="entry name" value="WH_DNA-bd_sf"/>
</dbReference>
<evidence type="ECO:0000259" key="6">
    <source>
        <dbReference type="Pfam" id="PF08100"/>
    </source>
</evidence>
<dbReference type="KEGG" id="gaw:V144x_13880"/>
<feature type="domain" description="O-methyltransferase C-terminal" evidence="5">
    <location>
        <begin position="114"/>
        <end position="316"/>
    </location>
</feature>
<dbReference type="Proteomes" id="UP000318704">
    <property type="component" value="Chromosome"/>
</dbReference>
<dbReference type="RefSeq" id="WP_144983226.1">
    <property type="nucleotide sequence ID" value="NZ_CP037920.1"/>
</dbReference>
<protein>
    <submittedName>
        <fullName evidence="7">Multifunctional cyclase-dehydratase-3-O-methyl transferase TcmN</fullName>
        <ecNumber evidence="7">2.1.1.-</ecNumber>
    </submittedName>
</protein>
<dbReference type="Pfam" id="PF00891">
    <property type="entry name" value="Methyltransf_2"/>
    <property type="match status" value="1"/>
</dbReference>
<evidence type="ECO:0000256" key="2">
    <source>
        <dbReference type="ARBA" id="ARBA00022679"/>
    </source>
</evidence>
<dbReference type="Gene3D" id="1.10.10.10">
    <property type="entry name" value="Winged helix-like DNA-binding domain superfamily/Winged helix DNA-binding domain"/>
    <property type="match status" value="1"/>
</dbReference>
<dbReference type="PANTHER" id="PTHR43712:SF2">
    <property type="entry name" value="O-METHYLTRANSFERASE CICE"/>
    <property type="match status" value="1"/>
</dbReference>
<organism evidence="7 8">
    <name type="scientific">Gimesia aquarii</name>
    <dbReference type="NCBI Taxonomy" id="2527964"/>
    <lineage>
        <taxon>Bacteria</taxon>
        <taxon>Pseudomonadati</taxon>
        <taxon>Planctomycetota</taxon>
        <taxon>Planctomycetia</taxon>
        <taxon>Planctomycetales</taxon>
        <taxon>Planctomycetaceae</taxon>
        <taxon>Gimesia</taxon>
    </lineage>
</organism>
<dbReference type="InterPro" id="IPR001077">
    <property type="entry name" value="COMT_C"/>
</dbReference>
<dbReference type="AlphaFoldDB" id="A0A517VSE8"/>
<keyword evidence="2 7" id="KW-0808">Transferase</keyword>
<name>A0A517VSE8_9PLAN</name>
<dbReference type="PROSITE" id="PS51683">
    <property type="entry name" value="SAM_OMT_II"/>
    <property type="match status" value="1"/>
</dbReference>
<dbReference type="GO" id="GO:0008171">
    <property type="term" value="F:O-methyltransferase activity"/>
    <property type="evidence" value="ECO:0007669"/>
    <property type="project" value="InterPro"/>
</dbReference>
<sequence>MSEASPHRQLDQMITGYWTSQSIFAAAKLGIADLLEEGPQHVNQLAAASNTNSDALYRLLRALASIGIFAEEEQRRFSLTPLAELLRSDIPGSKRALAMMTGDEQFHAWAEILYTLETGKKSFDKVFNKPIFEYLSEHPDKGHIFDQAMTGIHGRETSTILEAYDFSEFKVLADIGGGNGSNLIGLLQHYPEMKGILFDLPHVVERSQTNLENAGLNNRCESIGGSFFDSVPLTADAYLMRHIIHDWDDEKSLTILRNCHAVMPENSKLLVIESVIPPGNEPFAGKFLDLVMMLIPGGKERTEEEYKTLYNQAGFELTRIVPTKTELSIIEGVKR</sequence>
<dbReference type="InterPro" id="IPR029063">
    <property type="entry name" value="SAM-dependent_MTases_sf"/>
</dbReference>
<evidence type="ECO:0000259" key="5">
    <source>
        <dbReference type="Pfam" id="PF00891"/>
    </source>
</evidence>
<evidence type="ECO:0000313" key="8">
    <source>
        <dbReference type="Proteomes" id="UP000318704"/>
    </source>
</evidence>
<dbReference type="Pfam" id="PF08100">
    <property type="entry name" value="Dimerisation"/>
    <property type="match status" value="1"/>
</dbReference>
<dbReference type="PANTHER" id="PTHR43712">
    <property type="entry name" value="PUTATIVE (AFU_ORTHOLOGUE AFUA_4G14580)-RELATED"/>
    <property type="match status" value="1"/>
</dbReference>
<feature type="domain" description="O-methyltransferase dimerisation" evidence="6">
    <location>
        <begin position="12"/>
        <end position="86"/>
    </location>
</feature>
<dbReference type="GO" id="GO:0046983">
    <property type="term" value="F:protein dimerization activity"/>
    <property type="evidence" value="ECO:0007669"/>
    <property type="project" value="InterPro"/>
</dbReference>
<evidence type="ECO:0000256" key="1">
    <source>
        <dbReference type="ARBA" id="ARBA00022603"/>
    </source>
</evidence>
<keyword evidence="3" id="KW-0949">S-adenosyl-L-methionine</keyword>
<dbReference type="PIRSF" id="PIRSF005739">
    <property type="entry name" value="O-mtase"/>
    <property type="match status" value="1"/>
</dbReference>
<dbReference type="GO" id="GO:0032259">
    <property type="term" value="P:methylation"/>
    <property type="evidence" value="ECO:0007669"/>
    <property type="project" value="UniProtKB-KW"/>
</dbReference>
<accession>A0A517VSE8</accession>
<evidence type="ECO:0000256" key="4">
    <source>
        <dbReference type="PIRSR" id="PIRSR005739-1"/>
    </source>
</evidence>
<proteinExistence type="predicted"/>
<dbReference type="EMBL" id="CP037920">
    <property type="protein sequence ID" value="QDT95938.1"/>
    <property type="molecule type" value="Genomic_DNA"/>
</dbReference>
<dbReference type="EC" id="2.1.1.-" evidence="7"/>
<evidence type="ECO:0000256" key="3">
    <source>
        <dbReference type="ARBA" id="ARBA00022691"/>
    </source>
</evidence>
<dbReference type="SUPFAM" id="SSF53335">
    <property type="entry name" value="S-adenosyl-L-methionine-dependent methyltransferases"/>
    <property type="match status" value="1"/>
</dbReference>
<dbReference type="InterPro" id="IPR036388">
    <property type="entry name" value="WH-like_DNA-bd_sf"/>
</dbReference>
<dbReference type="InterPro" id="IPR012967">
    <property type="entry name" value="COMT_dimerisation"/>
</dbReference>
<reference evidence="7 8" key="1">
    <citation type="submission" date="2019-03" db="EMBL/GenBank/DDBJ databases">
        <title>Deep-cultivation of Planctomycetes and their phenomic and genomic characterization uncovers novel biology.</title>
        <authorList>
            <person name="Wiegand S."/>
            <person name="Jogler M."/>
            <person name="Boedeker C."/>
            <person name="Pinto D."/>
            <person name="Vollmers J."/>
            <person name="Rivas-Marin E."/>
            <person name="Kohn T."/>
            <person name="Peeters S.H."/>
            <person name="Heuer A."/>
            <person name="Rast P."/>
            <person name="Oberbeckmann S."/>
            <person name="Bunk B."/>
            <person name="Jeske O."/>
            <person name="Meyerdierks A."/>
            <person name="Storesund J.E."/>
            <person name="Kallscheuer N."/>
            <person name="Luecker S."/>
            <person name="Lage O.M."/>
            <person name="Pohl T."/>
            <person name="Merkel B.J."/>
            <person name="Hornburger P."/>
            <person name="Mueller R.-W."/>
            <person name="Bruemmer F."/>
            <person name="Labrenz M."/>
            <person name="Spormann A.M."/>
            <person name="Op den Camp H."/>
            <person name="Overmann J."/>
            <person name="Amann R."/>
            <person name="Jetten M.S.M."/>
            <person name="Mascher T."/>
            <person name="Medema M.H."/>
            <person name="Devos D.P."/>
            <person name="Kaster A.-K."/>
            <person name="Ovreas L."/>
            <person name="Rohde M."/>
            <person name="Galperin M.Y."/>
            <person name="Jogler C."/>
        </authorList>
    </citation>
    <scope>NUCLEOTIDE SEQUENCE [LARGE SCALE GENOMIC DNA]</scope>
    <source>
        <strain evidence="7 8">V144</strain>
    </source>
</reference>
<feature type="active site" description="Proton acceptor" evidence="4">
    <location>
        <position position="245"/>
    </location>
</feature>